<dbReference type="Pfam" id="PF06742">
    <property type="entry name" value="DUF1214"/>
    <property type="match status" value="1"/>
</dbReference>
<dbReference type="Proteomes" id="UP000036513">
    <property type="component" value="Unassembled WGS sequence"/>
</dbReference>
<dbReference type="InterPro" id="IPR010621">
    <property type="entry name" value="DUF1214"/>
</dbReference>
<evidence type="ECO:0000313" key="2">
    <source>
        <dbReference type="EMBL" id="KMO78361.1"/>
    </source>
</evidence>
<reference evidence="2 3" key="1">
    <citation type="journal article" date="2015" name="Genome Biol. Evol.">
        <title>Characterization of Three Mycobacterium spp. with Potential Use in Bioremediation by Genome Sequencing and Comparative Genomics.</title>
        <authorList>
            <person name="Das S."/>
            <person name="Pettersson B.M."/>
            <person name="Behra P.R."/>
            <person name="Ramesh M."/>
            <person name="Dasgupta S."/>
            <person name="Bhattacharya A."/>
            <person name="Kirsebom L.A."/>
        </authorList>
    </citation>
    <scope>NUCLEOTIDE SEQUENCE [LARGE SCALE GENOMIC DNA]</scope>
    <source>
        <strain evidence="2 3">DSM 43826</strain>
    </source>
</reference>
<dbReference type="EMBL" id="JYNL01000020">
    <property type="protein sequence ID" value="KMO78361.1"/>
    <property type="molecule type" value="Genomic_DNA"/>
</dbReference>
<name>A0A0J6Z116_9MYCO</name>
<dbReference type="SMR" id="A0A0J6Z116"/>
<proteinExistence type="predicted"/>
<dbReference type="PATRIC" id="fig|37916.4.peg.2197"/>
<dbReference type="RefSeq" id="WP_048469938.1">
    <property type="nucleotide sequence ID" value="NZ_JYNL01000020.1"/>
</dbReference>
<protein>
    <recommendedName>
        <fullName evidence="1">DUF1214 domain-containing protein</fullName>
    </recommendedName>
</protein>
<dbReference type="AlphaFoldDB" id="A0A0J6Z116"/>
<keyword evidence="3" id="KW-1185">Reference proteome</keyword>
<dbReference type="STRING" id="37916.MCHLDSM_02278"/>
<comment type="caution">
    <text evidence="2">The sequence shown here is derived from an EMBL/GenBank/DDBJ whole genome shotgun (WGS) entry which is preliminary data.</text>
</comment>
<accession>A0A0J6Z116</accession>
<gene>
    <name evidence="2" type="ORF">MCHLDSM_02278</name>
</gene>
<sequence>MSSMPRDPVRLLARALDHASDVVARETEGLGDREVERGLFFLTSAYDLATEMWLQKGDPAAPELTNWEYPWRKYGGDNPTTSYLSAPVSPGRRYRLRGAVGDAVYAGVQVYTRGPGFNAPSANISDPLGADGEIDLLIGGEQPADDSPWLPLTTGDYLIMVRLYHRRPPATVPQLSFTRVDEAAQPELSWAQRALAAEAFFRDAVQSALSVTEVLRAAGVNAYPPPDATVHQPRYTGALFPTVDNVYDGFFVSLGPGQALRLQGRAPSARFFSFVFYDRWFNTPDFRSHRCFLTDSDIALEGGSYEVVLGPDDPGHVNWIDTAGLTEGIFAIRCLLPRERHLPTATVVGRGVSR</sequence>
<feature type="domain" description="DUF1214" evidence="1">
    <location>
        <begin position="129"/>
        <end position="165"/>
    </location>
</feature>
<evidence type="ECO:0000313" key="3">
    <source>
        <dbReference type="Proteomes" id="UP000036513"/>
    </source>
</evidence>
<evidence type="ECO:0000259" key="1">
    <source>
        <dbReference type="Pfam" id="PF06742"/>
    </source>
</evidence>
<dbReference type="SUPFAM" id="SSF160935">
    <property type="entry name" value="VPA0735-like"/>
    <property type="match status" value="1"/>
</dbReference>
<organism evidence="2 3">
    <name type="scientific">Mycolicibacterium chlorophenolicum</name>
    <dbReference type="NCBI Taxonomy" id="37916"/>
    <lineage>
        <taxon>Bacteria</taxon>
        <taxon>Bacillati</taxon>
        <taxon>Actinomycetota</taxon>
        <taxon>Actinomycetes</taxon>
        <taxon>Mycobacteriales</taxon>
        <taxon>Mycobacteriaceae</taxon>
        <taxon>Mycolicibacterium</taxon>
    </lineage>
</organism>